<evidence type="ECO:0000313" key="1">
    <source>
        <dbReference type="EMBL" id="TKA82132.1"/>
    </source>
</evidence>
<proteinExistence type="predicted"/>
<comment type="caution">
    <text evidence="1">The sequence shown here is derived from an EMBL/GenBank/DDBJ whole genome shotgun (WGS) entry which is preliminary data.</text>
</comment>
<accession>A0A4U0XW57</accession>
<sequence length="223" mass="25689">MPLLWWHDDYSVTYSFTYPESLTKLEDTATDLCWYISDNEHMTISVLVFHEDRILVIRPASTLHTTAARDSWVLPTSQPSIHGLTEDHPVLDGIAGTVRAIDDEFFLKGLVQQVSDTMAQRRNCVHNDGRGPDCCWALLAFEVEVLGVHSLVTGEDHTAATGRAWVTEQQVRDYDEKCPELQLSSLRQKRWIVRQFEERKKRVREGTVWERCSQEARTSRDLT</sequence>
<protein>
    <submittedName>
        <fullName evidence="1">Uncharacterized protein</fullName>
    </submittedName>
</protein>
<dbReference type="EMBL" id="NAJN01000006">
    <property type="protein sequence ID" value="TKA82132.1"/>
    <property type="molecule type" value="Genomic_DNA"/>
</dbReference>
<reference evidence="1 2" key="1">
    <citation type="submission" date="2017-03" db="EMBL/GenBank/DDBJ databases">
        <title>Genomes of endolithic fungi from Antarctica.</title>
        <authorList>
            <person name="Coleine C."/>
            <person name="Masonjones S."/>
            <person name="Stajich J.E."/>
        </authorList>
    </citation>
    <scope>NUCLEOTIDE SEQUENCE [LARGE SCALE GENOMIC DNA]</scope>
    <source>
        <strain evidence="1 2">CCFEE 5187</strain>
    </source>
</reference>
<dbReference type="Proteomes" id="UP000308768">
    <property type="component" value="Unassembled WGS sequence"/>
</dbReference>
<dbReference type="AlphaFoldDB" id="A0A4U0XW57"/>
<gene>
    <name evidence="1" type="ORF">B0A49_00189</name>
</gene>
<evidence type="ECO:0000313" key="2">
    <source>
        <dbReference type="Proteomes" id="UP000308768"/>
    </source>
</evidence>
<name>A0A4U0XW57_9PEZI</name>
<organism evidence="1 2">
    <name type="scientific">Cryomyces minteri</name>
    <dbReference type="NCBI Taxonomy" id="331657"/>
    <lineage>
        <taxon>Eukaryota</taxon>
        <taxon>Fungi</taxon>
        <taxon>Dikarya</taxon>
        <taxon>Ascomycota</taxon>
        <taxon>Pezizomycotina</taxon>
        <taxon>Dothideomycetes</taxon>
        <taxon>Dothideomycetes incertae sedis</taxon>
        <taxon>Cryomyces</taxon>
    </lineage>
</organism>
<keyword evidence="2" id="KW-1185">Reference proteome</keyword>